<keyword evidence="3" id="KW-1185">Reference proteome</keyword>
<evidence type="ECO:0000313" key="2">
    <source>
        <dbReference type="EMBL" id="MFD1610714.1"/>
    </source>
</evidence>
<reference evidence="3" key="1">
    <citation type="journal article" date="2019" name="Int. J. Syst. Evol. Microbiol.">
        <title>The Global Catalogue of Microorganisms (GCM) 10K type strain sequencing project: providing services to taxonomists for standard genome sequencing and annotation.</title>
        <authorList>
            <consortium name="The Broad Institute Genomics Platform"/>
            <consortium name="The Broad Institute Genome Sequencing Center for Infectious Disease"/>
            <person name="Wu L."/>
            <person name="Ma J."/>
        </authorList>
    </citation>
    <scope>NUCLEOTIDE SEQUENCE [LARGE SCALE GENOMIC DNA]</scope>
    <source>
        <strain evidence="3">CGMCC 1.16275</strain>
    </source>
</reference>
<proteinExistence type="predicted"/>
<dbReference type="RefSeq" id="WP_380886646.1">
    <property type="nucleotide sequence ID" value="NZ_JBHUDY010000001.1"/>
</dbReference>
<dbReference type="EMBL" id="JBHUDY010000001">
    <property type="protein sequence ID" value="MFD1610714.1"/>
    <property type="molecule type" value="Genomic_DNA"/>
</dbReference>
<feature type="transmembrane region" description="Helical" evidence="1">
    <location>
        <begin position="14"/>
        <end position="34"/>
    </location>
</feature>
<keyword evidence="1" id="KW-0472">Membrane</keyword>
<organism evidence="2 3">
    <name type="scientific">Sphingomonas tabacisoli</name>
    <dbReference type="NCBI Taxonomy" id="2249466"/>
    <lineage>
        <taxon>Bacteria</taxon>
        <taxon>Pseudomonadati</taxon>
        <taxon>Pseudomonadota</taxon>
        <taxon>Alphaproteobacteria</taxon>
        <taxon>Sphingomonadales</taxon>
        <taxon>Sphingomonadaceae</taxon>
        <taxon>Sphingomonas</taxon>
    </lineage>
</organism>
<keyword evidence="1" id="KW-1133">Transmembrane helix</keyword>
<feature type="transmembrane region" description="Helical" evidence="1">
    <location>
        <begin position="49"/>
        <end position="68"/>
    </location>
</feature>
<evidence type="ECO:0000256" key="1">
    <source>
        <dbReference type="SAM" id="Phobius"/>
    </source>
</evidence>
<protein>
    <submittedName>
        <fullName evidence="2">Uncharacterized protein</fullName>
    </submittedName>
</protein>
<name>A0ABW4I0U3_9SPHN</name>
<evidence type="ECO:0000313" key="3">
    <source>
        <dbReference type="Proteomes" id="UP001597115"/>
    </source>
</evidence>
<comment type="caution">
    <text evidence="2">The sequence shown here is derived from an EMBL/GenBank/DDBJ whole genome shotgun (WGS) entry which is preliminary data.</text>
</comment>
<accession>A0ABW4I0U3</accession>
<dbReference type="Proteomes" id="UP001597115">
    <property type="component" value="Unassembled WGS sequence"/>
</dbReference>
<gene>
    <name evidence="2" type="ORF">ACFSCW_02740</name>
</gene>
<keyword evidence="1" id="KW-0812">Transmembrane</keyword>
<sequence>MTERYGGLSLGDRVGCFAAVLLTPVIFLGLFSLFLPDFRPPKGSFVREVLLPTLAAGGTIFWMVRTIVDLFRRSGS</sequence>